<sequence>MADDPERRVVRLRLARRRTAPVRVRARVREEDESPEPDASADADPEPDADADFDSGESSRLRRGWLRLRRAKWAHIITVVGTALGALAAVGGLWAQAVATYWSQQAAKDQLQQSREDGEREKRAQATAVSYWPEYDGDHWKLHVQNRSADPAPNLQLAFVHVVVVRRFAVPPGPTRILNPEPVVFLLNTHRLGPCTELIYSSKQIEKDIFPKGDLENQPSWIFQRSTRFIYVIGAEFSDRDGQFWLRTPTKLELSTRRGIPIPVRYRQDAVGGLVDEPEVKKVALCGDGA</sequence>
<feature type="compositionally biased region" description="Acidic residues" evidence="1">
    <location>
        <begin position="31"/>
        <end position="55"/>
    </location>
</feature>
<keyword evidence="2" id="KW-0472">Membrane</keyword>
<organism evidence="3 4">
    <name type="scientific">Streptomyces siamensis</name>
    <dbReference type="NCBI Taxonomy" id="1274986"/>
    <lineage>
        <taxon>Bacteria</taxon>
        <taxon>Bacillati</taxon>
        <taxon>Actinomycetota</taxon>
        <taxon>Actinomycetes</taxon>
        <taxon>Kitasatosporales</taxon>
        <taxon>Streptomycetaceae</taxon>
        <taxon>Streptomyces</taxon>
    </lineage>
</organism>
<dbReference type="EMBL" id="BAABKB010000039">
    <property type="protein sequence ID" value="GAA5032453.1"/>
    <property type="molecule type" value="Genomic_DNA"/>
</dbReference>
<comment type="caution">
    <text evidence="3">The sequence shown here is derived from an EMBL/GenBank/DDBJ whole genome shotgun (WGS) entry which is preliminary data.</text>
</comment>
<proteinExistence type="predicted"/>
<keyword evidence="4" id="KW-1185">Reference proteome</keyword>
<name>A0ABP9JHM8_9ACTN</name>
<gene>
    <name evidence="3" type="ORF">GCM10023335_74950</name>
</gene>
<evidence type="ECO:0000256" key="2">
    <source>
        <dbReference type="SAM" id="Phobius"/>
    </source>
</evidence>
<feature type="transmembrane region" description="Helical" evidence="2">
    <location>
        <begin position="73"/>
        <end position="95"/>
    </location>
</feature>
<evidence type="ECO:0000256" key="1">
    <source>
        <dbReference type="SAM" id="MobiDB-lite"/>
    </source>
</evidence>
<keyword evidence="2" id="KW-0812">Transmembrane</keyword>
<evidence type="ECO:0000313" key="4">
    <source>
        <dbReference type="Proteomes" id="UP001501759"/>
    </source>
</evidence>
<protein>
    <submittedName>
        <fullName evidence="3">Uncharacterized protein</fullName>
    </submittedName>
</protein>
<keyword evidence="2" id="KW-1133">Transmembrane helix</keyword>
<feature type="region of interest" description="Disordered" evidence="1">
    <location>
        <begin position="23"/>
        <end position="56"/>
    </location>
</feature>
<dbReference type="Proteomes" id="UP001501759">
    <property type="component" value="Unassembled WGS sequence"/>
</dbReference>
<reference evidence="4" key="1">
    <citation type="journal article" date="2019" name="Int. J. Syst. Evol. Microbiol.">
        <title>The Global Catalogue of Microorganisms (GCM) 10K type strain sequencing project: providing services to taxonomists for standard genome sequencing and annotation.</title>
        <authorList>
            <consortium name="The Broad Institute Genomics Platform"/>
            <consortium name="The Broad Institute Genome Sequencing Center for Infectious Disease"/>
            <person name="Wu L."/>
            <person name="Ma J."/>
        </authorList>
    </citation>
    <scope>NUCLEOTIDE SEQUENCE [LARGE SCALE GENOMIC DNA]</scope>
    <source>
        <strain evidence="4">JCM 18409</strain>
    </source>
</reference>
<accession>A0ABP9JHM8</accession>
<evidence type="ECO:0000313" key="3">
    <source>
        <dbReference type="EMBL" id="GAA5032453.1"/>
    </source>
</evidence>
<dbReference type="RefSeq" id="WP_345657284.1">
    <property type="nucleotide sequence ID" value="NZ_BAABKB010000039.1"/>
</dbReference>